<evidence type="ECO:0000313" key="2">
    <source>
        <dbReference type="EMBL" id="KAF2005526.1"/>
    </source>
</evidence>
<reference evidence="2" key="1">
    <citation type="journal article" date="2020" name="Stud. Mycol.">
        <title>101 Dothideomycetes genomes: a test case for predicting lifestyles and emergence of pathogens.</title>
        <authorList>
            <person name="Haridas S."/>
            <person name="Albert R."/>
            <person name="Binder M."/>
            <person name="Bloem J."/>
            <person name="Labutti K."/>
            <person name="Salamov A."/>
            <person name="Andreopoulos B."/>
            <person name="Baker S."/>
            <person name="Barry K."/>
            <person name="Bills G."/>
            <person name="Bluhm B."/>
            <person name="Cannon C."/>
            <person name="Castanera R."/>
            <person name="Culley D."/>
            <person name="Daum C."/>
            <person name="Ezra D."/>
            <person name="Gonzalez J."/>
            <person name="Henrissat B."/>
            <person name="Kuo A."/>
            <person name="Liang C."/>
            <person name="Lipzen A."/>
            <person name="Lutzoni F."/>
            <person name="Magnuson J."/>
            <person name="Mondo S."/>
            <person name="Nolan M."/>
            <person name="Ohm R."/>
            <person name="Pangilinan J."/>
            <person name="Park H.-J."/>
            <person name="Ramirez L."/>
            <person name="Alfaro M."/>
            <person name="Sun H."/>
            <person name="Tritt A."/>
            <person name="Yoshinaga Y."/>
            <person name="Zwiers L.-H."/>
            <person name="Turgeon B."/>
            <person name="Goodwin S."/>
            <person name="Spatafora J."/>
            <person name="Crous P."/>
            <person name="Grigoriev I."/>
        </authorList>
    </citation>
    <scope>NUCLEOTIDE SEQUENCE</scope>
    <source>
        <strain evidence="2">CBS 123094</strain>
    </source>
</reference>
<proteinExistence type="predicted"/>
<keyword evidence="3" id="KW-1185">Reference proteome</keyword>
<protein>
    <submittedName>
        <fullName evidence="2">Uncharacterized protein</fullName>
    </submittedName>
</protein>
<dbReference type="EMBL" id="ML977563">
    <property type="protein sequence ID" value="KAF2005526.1"/>
    <property type="molecule type" value="Genomic_DNA"/>
</dbReference>
<evidence type="ECO:0000313" key="3">
    <source>
        <dbReference type="Proteomes" id="UP000799779"/>
    </source>
</evidence>
<feature type="region of interest" description="Disordered" evidence="1">
    <location>
        <begin position="190"/>
        <end position="266"/>
    </location>
</feature>
<feature type="compositionally biased region" description="Acidic residues" evidence="1">
    <location>
        <begin position="204"/>
        <end position="218"/>
    </location>
</feature>
<name>A0A6A5X2I4_9PLEO</name>
<sequence>MSTSSEKKFKLIVDKKTNPREKTYDYRSYLDVTIRGQFEDWEKCAVLLKFWRLHRSNSESLHHFTQTFATKRALREILDIPDLVEFDHLDNHGYMYDESDWEFFLCRIAWKLKTPLEEIARIVYPGMRDQSDALKLLKRQITDRASLLHDMTVVNEEEEAERRRNKRLANLDEANEKLRNHLAKRFADEIKKQELSDGGRPEEDMSLLDIEDEVEDDLPGTPSSGALTALRSSPVPPPSPPEKGKATAGANTALSSSKAAQKAPAK</sequence>
<accession>A0A6A5X2I4</accession>
<organism evidence="2 3">
    <name type="scientific">Amniculicola lignicola CBS 123094</name>
    <dbReference type="NCBI Taxonomy" id="1392246"/>
    <lineage>
        <taxon>Eukaryota</taxon>
        <taxon>Fungi</taxon>
        <taxon>Dikarya</taxon>
        <taxon>Ascomycota</taxon>
        <taxon>Pezizomycotina</taxon>
        <taxon>Dothideomycetes</taxon>
        <taxon>Pleosporomycetidae</taxon>
        <taxon>Pleosporales</taxon>
        <taxon>Amniculicolaceae</taxon>
        <taxon>Amniculicola</taxon>
    </lineage>
</organism>
<feature type="compositionally biased region" description="Low complexity" evidence="1">
    <location>
        <begin position="253"/>
        <end position="266"/>
    </location>
</feature>
<dbReference type="Proteomes" id="UP000799779">
    <property type="component" value="Unassembled WGS sequence"/>
</dbReference>
<evidence type="ECO:0000256" key="1">
    <source>
        <dbReference type="SAM" id="MobiDB-lite"/>
    </source>
</evidence>
<gene>
    <name evidence="2" type="ORF">P154DRAFT_616321</name>
</gene>
<feature type="compositionally biased region" description="Basic and acidic residues" evidence="1">
    <location>
        <begin position="190"/>
        <end position="203"/>
    </location>
</feature>
<dbReference type="AlphaFoldDB" id="A0A6A5X2I4"/>